<dbReference type="InterPro" id="IPR000182">
    <property type="entry name" value="GNAT_dom"/>
</dbReference>
<dbReference type="InterPro" id="IPR016181">
    <property type="entry name" value="Acyl_CoA_acyltransferase"/>
</dbReference>
<dbReference type="Gene3D" id="3.40.630.30">
    <property type="match status" value="1"/>
</dbReference>
<dbReference type="CDD" id="cd04301">
    <property type="entry name" value="NAT_SF"/>
    <property type="match status" value="1"/>
</dbReference>
<dbReference type="UniPathway" id="UPA00113">
    <property type="reaction ID" value="UER00529"/>
</dbReference>
<proteinExistence type="predicted"/>
<accession>A0A218ZDQ2</accession>
<name>A0A218ZDQ2_9HELO</name>
<dbReference type="PROSITE" id="PS51186">
    <property type="entry name" value="GNAT"/>
    <property type="match status" value="1"/>
</dbReference>
<evidence type="ECO:0000313" key="2">
    <source>
        <dbReference type="EMBL" id="OWP06199.1"/>
    </source>
</evidence>
<dbReference type="SUPFAM" id="SSF55729">
    <property type="entry name" value="Acyl-CoA N-acyltransferases (Nat)"/>
    <property type="match status" value="1"/>
</dbReference>
<comment type="caution">
    <text evidence="2">The sequence shown here is derived from an EMBL/GenBank/DDBJ whole genome shotgun (WGS) entry which is preliminary data.</text>
</comment>
<dbReference type="GO" id="GO:0006048">
    <property type="term" value="P:UDP-N-acetylglucosamine biosynthetic process"/>
    <property type="evidence" value="ECO:0007669"/>
    <property type="project" value="UniProtKB-UniPathway"/>
</dbReference>
<dbReference type="InParanoid" id="A0A218ZDQ2"/>
<organism evidence="2 3">
    <name type="scientific">Diplocarpon coronariae</name>
    <dbReference type="NCBI Taxonomy" id="2795749"/>
    <lineage>
        <taxon>Eukaryota</taxon>
        <taxon>Fungi</taxon>
        <taxon>Dikarya</taxon>
        <taxon>Ascomycota</taxon>
        <taxon>Pezizomycotina</taxon>
        <taxon>Leotiomycetes</taxon>
        <taxon>Helotiales</taxon>
        <taxon>Drepanopezizaceae</taxon>
        <taxon>Diplocarpon</taxon>
    </lineage>
</organism>
<reference evidence="2 3" key="1">
    <citation type="submission" date="2017-04" db="EMBL/GenBank/DDBJ databases">
        <title>Draft genome sequence of Marssonina coronaria NL1: causal agent of apple blotch.</title>
        <authorList>
            <person name="Cheng Q."/>
        </authorList>
    </citation>
    <scope>NUCLEOTIDE SEQUENCE [LARGE SCALE GENOMIC DNA]</scope>
    <source>
        <strain evidence="2 3">NL1</strain>
    </source>
</reference>
<dbReference type="AlphaFoldDB" id="A0A218ZDQ2"/>
<keyword evidence="3" id="KW-1185">Reference proteome</keyword>
<dbReference type="STRING" id="503106.A0A218ZDQ2"/>
<dbReference type="Proteomes" id="UP000242519">
    <property type="component" value="Unassembled WGS sequence"/>
</dbReference>
<dbReference type="GO" id="GO:0016747">
    <property type="term" value="F:acyltransferase activity, transferring groups other than amino-acyl groups"/>
    <property type="evidence" value="ECO:0007669"/>
    <property type="project" value="InterPro"/>
</dbReference>
<dbReference type="OrthoDB" id="329272at2759"/>
<feature type="domain" description="N-acetyltransferase" evidence="1">
    <location>
        <begin position="93"/>
        <end position="259"/>
    </location>
</feature>
<evidence type="ECO:0000313" key="3">
    <source>
        <dbReference type="Proteomes" id="UP000242519"/>
    </source>
</evidence>
<sequence length="267" mass="29931">MGTPFINFLGPTDLHGYNRNAPATQQPDCIPKTFLDAMEVREHVFVEEQKVPIENEFDSDDHRACHWVVYASVNTVTDPEVKDSVGNLVSRKKSVTRSTPIGTIRLVPFPHPPHPIPNSQYTADALESGSNTHSLDPPPYIVDRATTHHDGREPYIKLGRLAVLQEFRGSGIAKMLVSSALIWAQQNPTLFNPSIMVMGMEKMTTEIGGEVPIWKGLVCVHAQRQVEKRWAKWGFKLDEGMGTWYEEGIEHVGMFTRLELQTRTGSG</sequence>
<gene>
    <name evidence="2" type="ORF">B2J93_4320</name>
</gene>
<protein>
    <recommendedName>
        <fullName evidence="1">N-acetyltransferase domain-containing protein</fullName>
    </recommendedName>
</protein>
<dbReference type="Pfam" id="PF00583">
    <property type="entry name" value="Acetyltransf_1"/>
    <property type="match status" value="1"/>
</dbReference>
<dbReference type="EMBL" id="MZNU01000052">
    <property type="protein sequence ID" value="OWP06199.1"/>
    <property type="molecule type" value="Genomic_DNA"/>
</dbReference>
<evidence type="ECO:0000259" key="1">
    <source>
        <dbReference type="PROSITE" id="PS51186"/>
    </source>
</evidence>